<dbReference type="InterPro" id="IPR036866">
    <property type="entry name" value="RibonucZ/Hydroxyglut_hydro"/>
</dbReference>
<dbReference type="Gene3D" id="3.60.15.10">
    <property type="entry name" value="Ribonuclease Z/Hydroxyacylglutathione hydrolase-like"/>
    <property type="match status" value="1"/>
</dbReference>
<evidence type="ECO:0000313" key="4">
    <source>
        <dbReference type="EMBL" id="PZA13143.1"/>
    </source>
</evidence>
<dbReference type="Proteomes" id="UP000248134">
    <property type="component" value="Unassembled WGS sequence"/>
</dbReference>
<dbReference type="GO" id="GO:0016787">
    <property type="term" value="F:hydrolase activity"/>
    <property type="evidence" value="ECO:0007669"/>
    <property type="project" value="UniProtKB-KW"/>
</dbReference>
<dbReference type="PANTHER" id="PTHR11203:SF37">
    <property type="entry name" value="INTEGRATOR COMPLEX SUBUNIT 11"/>
    <property type="match status" value="1"/>
</dbReference>
<name>A0A323ULY6_RHOPL</name>
<evidence type="ECO:0000259" key="3">
    <source>
        <dbReference type="SMART" id="SM01027"/>
    </source>
</evidence>
<dbReference type="SMART" id="SM00849">
    <property type="entry name" value="Lactamase_B"/>
    <property type="match status" value="1"/>
</dbReference>
<dbReference type="InterPro" id="IPR011108">
    <property type="entry name" value="RMMBL"/>
</dbReference>
<reference evidence="4 5" key="1">
    <citation type="submission" date="2018-06" db="EMBL/GenBank/DDBJ databases">
        <title>Draft Whole-Genome Sequence of the purple photosynthetic bacterium Rhodospeudomonas palustris XCP.</title>
        <authorList>
            <person name="Rayyan A."/>
            <person name="Meyer T.E."/>
            <person name="Kyndt J.A."/>
        </authorList>
    </citation>
    <scope>NUCLEOTIDE SEQUENCE [LARGE SCALE GENOMIC DNA]</scope>
    <source>
        <strain evidence="4 5">XCP</strain>
    </source>
</reference>
<dbReference type="EMBL" id="QKQS01000007">
    <property type="protein sequence ID" value="PZA13143.1"/>
    <property type="molecule type" value="Genomic_DNA"/>
</dbReference>
<dbReference type="InterPro" id="IPR001279">
    <property type="entry name" value="Metallo-B-lactamas"/>
</dbReference>
<feature type="domain" description="Metallo-beta-lactamase" evidence="2">
    <location>
        <begin position="15"/>
        <end position="231"/>
    </location>
</feature>
<protein>
    <submittedName>
        <fullName evidence="4">MBL fold metallo-hydrolase</fullName>
    </submittedName>
</protein>
<dbReference type="SUPFAM" id="SSF56281">
    <property type="entry name" value="Metallo-hydrolase/oxidoreductase"/>
    <property type="match status" value="1"/>
</dbReference>
<dbReference type="RefSeq" id="WP_110784950.1">
    <property type="nucleotide sequence ID" value="NZ_QKQS01000007.1"/>
</dbReference>
<dbReference type="Pfam" id="PF07521">
    <property type="entry name" value="RMMBL"/>
    <property type="match status" value="1"/>
</dbReference>
<dbReference type="AlphaFoldDB" id="A0A323ULY6"/>
<organism evidence="4 5">
    <name type="scientific">Rhodopseudomonas palustris</name>
    <dbReference type="NCBI Taxonomy" id="1076"/>
    <lineage>
        <taxon>Bacteria</taxon>
        <taxon>Pseudomonadati</taxon>
        <taxon>Pseudomonadota</taxon>
        <taxon>Alphaproteobacteria</taxon>
        <taxon>Hyphomicrobiales</taxon>
        <taxon>Nitrobacteraceae</taxon>
        <taxon>Rhodopseudomonas</taxon>
    </lineage>
</organism>
<proteinExistence type="predicted"/>
<comment type="caution">
    <text evidence="4">The sequence shown here is derived from an EMBL/GenBank/DDBJ whole genome shotgun (WGS) entry which is preliminary data.</text>
</comment>
<feature type="domain" description="Beta-Casp" evidence="3">
    <location>
        <begin position="260"/>
        <end position="380"/>
    </location>
</feature>
<gene>
    <name evidence="4" type="ORF">DNX69_05170</name>
</gene>
<evidence type="ECO:0000313" key="5">
    <source>
        <dbReference type="Proteomes" id="UP000248134"/>
    </source>
</evidence>
<dbReference type="PANTHER" id="PTHR11203">
    <property type="entry name" value="CLEAVAGE AND POLYADENYLATION SPECIFICITY FACTOR FAMILY MEMBER"/>
    <property type="match status" value="1"/>
</dbReference>
<dbReference type="SMART" id="SM01027">
    <property type="entry name" value="Beta-Casp"/>
    <property type="match status" value="1"/>
</dbReference>
<dbReference type="OrthoDB" id="9803916at2"/>
<dbReference type="CDD" id="cd16295">
    <property type="entry name" value="TTHA0252-CPSF-like_MBL-fold"/>
    <property type="match status" value="1"/>
</dbReference>
<dbReference type="InterPro" id="IPR022712">
    <property type="entry name" value="Beta_Casp"/>
</dbReference>
<dbReference type="GO" id="GO:0004521">
    <property type="term" value="F:RNA endonuclease activity"/>
    <property type="evidence" value="ECO:0007669"/>
    <property type="project" value="TreeGrafter"/>
</dbReference>
<dbReference type="Pfam" id="PF10996">
    <property type="entry name" value="Beta-Casp"/>
    <property type="match status" value="1"/>
</dbReference>
<keyword evidence="1 4" id="KW-0378">Hydrolase</keyword>
<evidence type="ECO:0000256" key="1">
    <source>
        <dbReference type="ARBA" id="ARBA00022801"/>
    </source>
</evidence>
<dbReference type="Gene3D" id="3.40.50.10890">
    <property type="match status" value="1"/>
</dbReference>
<accession>A0A323ULY6</accession>
<dbReference type="Pfam" id="PF00753">
    <property type="entry name" value="Lactamase_B"/>
    <property type="match status" value="1"/>
</dbReference>
<dbReference type="InterPro" id="IPR050698">
    <property type="entry name" value="MBL"/>
</dbReference>
<sequence length="544" mass="59808">MSVTIRFCGAARTVTGSCYLFETKGKRFLVDCGLFQGHKTLKELNYGAFPFHPSEIDAVLLTHAHIDHCGLLPKLVREGFKGRILATRGTIDLCSYMLPDAGSIQESEVMMLNRRNAARGRPEVSPIYTQADAIATLSSFYPVDYQSWITVVPGVRARFWNAGHLLGSASIEIEIDGEGRSSSALRLLASGDIGPDGKLLQPDPEAPAHFDYVICESTYGDRVREPTSPKLRHERLAAEVSAAAAARGALVIPAFAVERTQELIVDLIDLMEKGAIPSAPIFLDSPLAIRATEVFRRHAADLDEDVDVERLLASPHLRFTETVEESKAIAKLNGFHIIIAASGMCDAGRIRHHLKRWLCRSSGTVLLVGYQANGTLGRFLEEGAKAVRIMGEEVRVKAKIRRIDDYSGHADAGELTRWITERRPIDRGLFLSHGEETAIAALTERLGGGVLPAAKIFQPLLDDVYELTTPVPTALDGKHRRRLEPESVVKLDWHNEMSKLLLDINASVEAAADERARSVIIRRLRRALEDNGNGNGSNAHAARR</sequence>
<evidence type="ECO:0000259" key="2">
    <source>
        <dbReference type="SMART" id="SM00849"/>
    </source>
</evidence>